<evidence type="ECO:0000313" key="2">
    <source>
        <dbReference type="EMBL" id="KAL1876775.1"/>
    </source>
</evidence>
<accession>A0ABR3XLB2</accession>
<name>A0ABR3XLB2_9EURO</name>
<dbReference type="InterPro" id="IPR032710">
    <property type="entry name" value="NTF2-like_dom_sf"/>
</dbReference>
<sequence length="178" mass="20674">MSKFLIDGRYPPVRNHTSDDVTTDERITAIDFVNRHNFVFEEFNHEKMAATFLPDAVVYHSHGTIRGLAEMKQFFENKYELFIAGIGRSATNHVVERDEDGGVVVRFQECLIRHSWPDENHDAYAVTGEDVVRKDGLPSIWWFGTIVDRLRKTEDGWKIFERYLGTPFRNQLLDPGRA</sequence>
<evidence type="ECO:0000259" key="1">
    <source>
        <dbReference type="Pfam" id="PF13577"/>
    </source>
</evidence>
<protein>
    <recommendedName>
        <fullName evidence="1">SnoaL-like domain-containing protein</fullName>
    </recommendedName>
</protein>
<comment type="caution">
    <text evidence="2">The sequence shown here is derived from an EMBL/GenBank/DDBJ whole genome shotgun (WGS) entry which is preliminary data.</text>
</comment>
<reference evidence="2 3" key="1">
    <citation type="journal article" date="2024" name="IMA Fungus">
        <title>IMA Genome - F19 : A genome assembly and annotation guide to empower mycologists, including annotated draft genome sequences of Ceratocystis pirilliformis, Diaporthe australafricana, Fusarium ophioides, Paecilomyces lecythidis, and Sporothrix stenoceras.</title>
        <authorList>
            <person name="Aylward J."/>
            <person name="Wilson A.M."/>
            <person name="Visagie C.M."/>
            <person name="Spraker J."/>
            <person name="Barnes I."/>
            <person name="Buitendag C."/>
            <person name="Ceriani C."/>
            <person name="Del Mar Angel L."/>
            <person name="du Plessis D."/>
            <person name="Fuchs T."/>
            <person name="Gasser K."/>
            <person name="Kramer D."/>
            <person name="Li W."/>
            <person name="Munsamy K."/>
            <person name="Piso A."/>
            <person name="Price J.L."/>
            <person name="Sonnekus B."/>
            <person name="Thomas C."/>
            <person name="van der Nest A."/>
            <person name="van Dijk A."/>
            <person name="van Heerden A."/>
            <person name="van Vuuren N."/>
            <person name="Yilmaz N."/>
            <person name="Duong T.A."/>
            <person name="van der Merwe N.A."/>
            <person name="Wingfield M.J."/>
            <person name="Wingfield B.D."/>
        </authorList>
    </citation>
    <scope>NUCLEOTIDE SEQUENCE [LARGE SCALE GENOMIC DNA]</scope>
    <source>
        <strain evidence="2 3">CMW 18167</strain>
    </source>
</reference>
<dbReference type="EMBL" id="JAVDPF010000015">
    <property type="protein sequence ID" value="KAL1876775.1"/>
    <property type="molecule type" value="Genomic_DNA"/>
</dbReference>
<dbReference type="Pfam" id="PF13577">
    <property type="entry name" value="SnoaL_4"/>
    <property type="match status" value="1"/>
</dbReference>
<evidence type="ECO:0000313" key="3">
    <source>
        <dbReference type="Proteomes" id="UP001583193"/>
    </source>
</evidence>
<gene>
    <name evidence="2" type="ORF">Plec18167_005184</name>
</gene>
<keyword evidence="3" id="KW-1185">Reference proteome</keyword>
<organism evidence="2 3">
    <name type="scientific">Paecilomyces lecythidis</name>
    <dbReference type="NCBI Taxonomy" id="3004212"/>
    <lineage>
        <taxon>Eukaryota</taxon>
        <taxon>Fungi</taxon>
        <taxon>Dikarya</taxon>
        <taxon>Ascomycota</taxon>
        <taxon>Pezizomycotina</taxon>
        <taxon>Eurotiomycetes</taxon>
        <taxon>Eurotiomycetidae</taxon>
        <taxon>Eurotiales</taxon>
        <taxon>Thermoascaceae</taxon>
        <taxon>Paecilomyces</taxon>
    </lineage>
</organism>
<dbReference type="InterPro" id="IPR037401">
    <property type="entry name" value="SnoaL-like"/>
</dbReference>
<dbReference type="SUPFAM" id="SSF54427">
    <property type="entry name" value="NTF2-like"/>
    <property type="match status" value="1"/>
</dbReference>
<proteinExistence type="predicted"/>
<feature type="domain" description="SnoaL-like" evidence="1">
    <location>
        <begin position="31"/>
        <end position="162"/>
    </location>
</feature>
<dbReference type="Proteomes" id="UP001583193">
    <property type="component" value="Unassembled WGS sequence"/>
</dbReference>
<dbReference type="Gene3D" id="3.10.450.50">
    <property type="match status" value="1"/>
</dbReference>